<dbReference type="Proteomes" id="UP001207742">
    <property type="component" value="Unassembled WGS sequence"/>
</dbReference>
<feature type="domain" description="N-acetyltransferase" evidence="3">
    <location>
        <begin position="5"/>
        <end position="148"/>
    </location>
</feature>
<evidence type="ECO:0000259" key="3">
    <source>
        <dbReference type="PROSITE" id="PS51186"/>
    </source>
</evidence>
<gene>
    <name evidence="4" type="ORF">OL497_04750</name>
</gene>
<evidence type="ECO:0000313" key="5">
    <source>
        <dbReference type="Proteomes" id="UP001207742"/>
    </source>
</evidence>
<sequence length="150" mass="17583">MNTDIEIRPYTATDKFDVLTLLQLNTPRFFSPEEEEDLIHYLDHEAEQYFVVTRHYQIIGAGGINLTDNNQTGKISWDFLHPDFQGKGIGSRLLQYRIEKLKAVAGIKTIRVRTSQLAYGFYEKNGFVLQEITKDYWAKGYDMYDMIYRP</sequence>
<keyword evidence="5" id="KW-1185">Reference proteome</keyword>
<evidence type="ECO:0000313" key="4">
    <source>
        <dbReference type="EMBL" id="MCW3483188.1"/>
    </source>
</evidence>
<keyword evidence="1" id="KW-0808">Transferase</keyword>
<evidence type="ECO:0000256" key="1">
    <source>
        <dbReference type="ARBA" id="ARBA00022679"/>
    </source>
</evidence>
<comment type="caution">
    <text evidence="4">The sequence shown here is derived from an EMBL/GenBank/DDBJ whole genome shotgun (WGS) entry which is preliminary data.</text>
</comment>
<organism evidence="4 5">
    <name type="scientific">Chitinophaga nivalis</name>
    <dbReference type="NCBI Taxonomy" id="2991709"/>
    <lineage>
        <taxon>Bacteria</taxon>
        <taxon>Pseudomonadati</taxon>
        <taxon>Bacteroidota</taxon>
        <taxon>Chitinophagia</taxon>
        <taxon>Chitinophagales</taxon>
        <taxon>Chitinophagaceae</taxon>
        <taxon>Chitinophaga</taxon>
    </lineage>
</organism>
<reference evidence="4 5" key="1">
    <citation type="submission" date="2022-10" db="EMBL/GenBank/DDBJ databases">
        <title>Chitinophaga nivalis PC15 sp. nov., isolated from Pyeongchang county, South Korea.</title>
        <authorList>
            <person name="Trinh H.N."/>
        </authorList>
    </citation>
    <scope>NUCLEOTIDE SEQUENCE [LARGE SCALE GENOMIC DNA]</scope>
    <source>
        <strain evidence="4 5">PC14</strain>
    </source>
</reference>
<dbReference type="RefSeq" id="WP_264728257.1">
    <property type="nucleotide sequence ID" value="NZ_JAPDNR010000001.1"/>
</dbReference>
<dbReference type="CDD" id="cd04301">
    <property type="entry name" value="NAT_SF"/>
    <property type="match status" value="1"/>
</dbReference>
<dbReference type="PANTHER" id="PTHR43420">
    <property type="entry name" value="ACETYLTRANSFERASE"/>
    <property type="match status" value="1"/>
</dbReference>
<dbReference type="InterPro" id="IPR000182">
    <property type="entry name" value="GNAT_dom"/>
</dbReference>
<evidence type="ECO:0000256" key="2">
    <source>
        <dbReference type="ARBA" id="ARBA00023315"/>
    </source>
</evidence>
<name>A0ABT3IGU2_9BACT</name>
<dbReference type="Pfam" id="PF00583">
    <property type="entry name" value="Acetyltransf_1"/>
    <property type="match status" value="1"/>
</dbReference>
<keyword evidence="2" id="KW-0012">Acyltransferase</keyword>
<dbReference type="EMBL" id="JAPDNS010000001">
    <property type="protein sequence ID" value="MCW3483188.1"/>
    <property type="molecule type" value="Genomic_DNA"/>
</dbReference>
<dbReference type="InterPro" id="IPR016181">
    <property type="entry name" value="Acyl_CoA_acyltransferase"/>
</dbReference>
<protein>
    <submittedName>
        <fullName evidence="4">GNAT family N-acetyltransferase</fullName>
    </submittedName>
</protein>
<dbReference type="PANTHER" id="PTHR43420:SF47">
    <property type="entry name" value="N-ACETYLTRANSFERASE DOMAIN-CONTAINING PROTEIN"/>
    <property type="match status" value="1"/>
</dbReference>
<dbReference type="InterPro" id="IPR050680">
    <property type="entry name" value="YpeA/RimI_acetyltransf"/>
</dbReference>
<dbReference type="SUPFAM" id="SSF55729">
    <property type="entry name" value="Acyl-CoA N-acyltransferases (Nat)"/>
    <property type="match status" value="1"/>
</dbReference>
<accession>A0ABT3IGU2</accession>
<dbReference type="PROSITE" id="PS51186">
    <property type="entry name" value="GNAT"/>
    <property type="match status" value="1"/>
</dbReference>
<proteinExistence type="predicted"/>
<dbReference type="Gene3D" id="3.40.630.30">
    <property type="match status" value="1"/>
</dbReference>